<feature type="region of interest" description="Disordered" evidence="9">
    <location>
        <begin position="1"/>
        <end position="21"/>
    </location>
</feature>
<feature type="transmembrane region" description="Helical" evidence="10">
    <location>
        <begin position="187"/>
        <end position="204"/>
    </location>
</feature>
<feature type="transmembrane region" description="Helical" evidence="10">
    <location>
        <begin position="604"/>
        <end position="621"/>
    </location>
</feature>
<dbReference type="NCBIfam" id="TIGR00727">
    <property type="entry name" value="ISP4_OPT"/>
    <property type="match status" value="1"/>
</dbReference>
<reference evidence="11" key="2">
    <citation type="submission" date="2022-03" db="EMBL/GenBank/DDBJ databases">
        <title>Draft title - Genomic analysis of global carrot germplasm unveils the trajectory of domestication and the origin of high carotenoid orange carrot.</title>
        <authorList>
            <person name="Iorizzo M."/>
            <person name="Ellison S."/>
            <person name="Senalik D."/>
            <person name="Macko-Podgorni A."/>
            <person name="Grzebelus D."/>
            <person name="Bostan H."/>
            <person name="Rolling W."/>
            <person name="Curaba J."/>
            <person name="Simon P."/>
        </authorList>
    </citation>
    <scope>NUCLEOTIDE SEQUENCE</scope>
    <source>
        <tissue evidence="11">Leaf</tissue>
    </source>
</reference>
<evidence type="ECO:0000256" key="6">
    <source>
        <dbReference type="ARBA" id="ARBA00022927"/>
    </source>
</evidence>
<comment type="subcellular location">
    <subcellularLocation>
        <location evidence="1">Membrane</location>
        <topology evidence="1">Multi-pass membrane protein</topology>
    </subcellularLocation>
</comment>
<evidence type="ECO:0000256" key="3">
    <source>
        <dbReference type="ARBA" id="ARBA00022448"/>
    </source>
</evidence>
<comment type="similarity">
    <text evidence="2">Belongs to the oligopeptide OPT transporter (TC 2.A.67.1) family.</text>
</comment>
<feature type="transmembrane region" description="Helical" evidence="10">
    <location>
        <begin position="419"/>
        <end position="440"/>
    </location>
</feature>
<dbReference type="InterPro" id="IPR004648">
    <property type="entry name" value="Oligpept_transpt"/>
</dbReference>
<evidence type="ECO:0000256" key="5">
    <source>
        <dbReference type="ARBA" id="ARBA00022856"/>
    </source>
</evidence>
<keyword evidence="12" id="KW-1185">Reference proteome</keyword>
<feature type="transmembrane region" description="Helical" evidence="10">
    <location>
        <begin position="155"/>
        <end position="175"/>
    </location>
</feature>
<evidence type="ECO:0000256" key="2">
    <source>
        <dbReference type="ARBA" id="ARBA00005484"/>
    </source>
</evidence>
<evidence type="ECO:0000313" key="12">
    <source>
        <dbReference type="Proteomes" id="UP000077755"/>
    </source>
</evidence>
<keyword evidence="8 10" id="KW-0472">Membrane</keyword>
<keyword evidence="4 10" id="KW-0812">Transmembrane</keyword>
<organism evidence="11 12">
    <name type="scientific">Daucus carota subsp. sativus</name>
    <name type="common">Carrot</name>
    <dbReference type="NCBI Taxonomy" id="79200"/>
    <lineage>
        <taxon>Eukaryota</taxon>
        <taxon>Viridiplantae</taxon>
        <taxon>Streptophyta</taxon>
        <taxon>Embryophyta</taxon>
        <taxon>Tracheophyta</taxon>
        <taxon>Spermatophyta</taxon>
        <taxon>Magnoliopsida</taxon>
        <taxon>eudicotyledons</taxon>
        <taxon>Gunneridae</taxon>
        <taxon>Pentapetalae</taxon>
        <taxon>asterids</taxon>
        <taxon>campanulids</taxon>
        <taxon>Apiales</taxon>
        <taxon>Apiaceae</taxon>
        <taxon>Apioideae</taxon>
        <taxon>Scandiceae</taxon>
        <taxon>Daucinae</taxon>
        <taxon>Daucus</taxon>
        <taxon>Daucus sect. Daucus</taxon>
    </lineage>
</organism>
<dbReference type="PANTHER" id="PTHR22601">
    <property type="entry name" value="ISP4 LIKE PROTEIN"/>
    <property type="match status" value="1"/>
</dbReference>
<dbReference type="Pfam" id="PF03169">
    <property type="entry name" value="OPT"/>
    <property type="match status" value="1"/>
</dbReference>
<evidence type="ECO:0000256" key="8">
    <source>
        <dbReference type="ARBA" id="ARBA00023136"/>
    </source>
</evidence>
<dbReference type="GO" id="GO:0015031">
    <property type="term" value="P:protein transport"/>
    <property type="evidence" value="ECO:0007669"/>
    <property type="project" value="UniProtKB-KW"/>
</dbReference>
<feature type="transmembrane region" description="Helical" evidence="10">
    <location>
        <begin position="359"/>
        <end position="386"/>
    </location>
</feature>
<keyword evidence="5" id="KW-0571">Peptide transport</keyword>
<feature type="transmembrane region" description="Helical" evidence="10">
    <location>
        <begin position="72"/>
        <end position="90"/>
    </location>
</feature>
<dbReference type="KEGG" id="dcr:108216625"/>
<feature type="compositionally biased region" description="Basic and acidic residues" evidence="9">
    <location>
        <begin position="1"/>
        <end position="16"/>
    </location>
</feature>
<dbReference type="EMBL" id="CP093346">
    <property type="protein sequence ID" value="WOG98922.1"/>
    <property type="molecule type" value="Genomic_DNA"/>
</dbReference>
<gene>
    <name evidence="11" type="ORF">DCAR_0418268</name>
</gene>
<evidence type="ECO:0000256" key="7">
    <source>
        <dbReference type="ARBA" id="ARBA00022989"/>
    </source>
</evidence>
<feature type="transmembrane region" description="Helical" evidence="10">
    <location>
        <begin position="531"/>
        <end position="553"/>
    </location>
</feature>
<reference evidence="11" key="1">
    <citation type="journal article" date="2016" name="Nat. Genet.">
        <title>A high-quality carrot genome assembly provides new insights into carotenoid accumulation and asterid genome evolution.</title>
        <authorList>
            <person name="Iorizzo M."/>
            <person name="Ellison S."/>
            <person name="Senalik D."/>
            <person name="Zeng P."/>
            <person name="Satapoomin P."/>
            <person name="Huang J."/>
            <person name="Bowman M."/>
            <person name="Iovene M."/>
            <person name="Sanseverino W."/>
            <person name="Cavagnaro P."/>
            <person name="Yildiz M."/>
            <person name="Macko-Podgorni A."/>
            <person name="Moranska E."/>
            <person name="Grzebelus E."/>
            <person name="Grzebelus D."/>
            <person name="Ashrafi H."/>
            <person name="Zheng Z."/>
            <person name="Cheng S."/>
            <person name="Spooner D."/>
            <person name="Van Deynze A."/>
            <person name="Simon P."/>
        </authorList>
    </citation>
    <scope>NUCLEOTIDE SEQUENCE</scope>
    <source>
        <tissue evidence="11">Leaf</tissue>
    </source>
</reference>
<dbReference type="GO" id="GO:0016020">
    <property type="term" value="C:membrane"/>
    <property type="evidence" value="ECO:0007669"/>
    <property type="project" value="UniProtKB-SubCell"/>
</dbReference>
<keyword evidence="3" id="KW-0813">Transport</keyword>
<feature type="transmembrane region" description="Helical" evidence="10">
    <location>
        <begin position="446"/>
        <end position="467"/>
    </location>
</feature>
<accession>A0AAF0WZW7</accession>
<feature type="transmembrane region" description="Helical" evidence="10">
    <location>
        <begin position="216"/>
        <end position="243"/>
    </location>
</feature>
<dbReference type="NCBIfam" id="TIGR00728">
    <property type="entry name" value="OPT_sfam"/>
    <property type="match status" value="1"/>
</dbReference>
<sequence length="739" mass="82631">MAAPDKSDAHAYKNTDNDEEVSPVEQVRLTVSNVDDPTLPVWTFRMWFLGIISCCLLSFLNTFFSYRTEPLLISMISVQVATLPIGKLMARVLPRRKFRVFGFGSAEFSLNPGPFNTKEHVLISIFANAGSAFGNGAAYAVDIVSIVKVFYRRKISFLASWILVITTQVLGYGWAGILRKYVVDPAHMWWPASLVQVSLFRALHEKDNQRLSRGKFFVIALVCSFSWYVFPGYLFSTLSNISLLCWALPKSVTAQQLGSGMKGLGFASFTLDWSVVASFLGSPLITPFFAIVNVLVGYVIILFIITPVSYWGLNLYKAKNFPFFSSHLFTSRGQAYNVSAIVNNNFELDIPAYNKQGPIYLSTFFAVTYGCGFAAVISTLSHVALFNGSEIISQFKAAQTGKEDIHTKLMKKYKDIPNWWFHTMLAAAIVLSLVLCIFMNDQVQLPWWGLLFAAGLASVFTLPISVITATTNQTPGLNIITEYLMGIIYPGRPVANVCFKTYGYISMTQAVSFLNDFKLGHYMKIPPRSMFIVQFIGTILAGTINIGVAWWLLNTIPDICQDQILPHNSPWTCPNDRVFFDASVIWGLVGPIRIFGPLGNYSKLNWFFLLGGLGPLLVWLLHKAFPNQKWIRLINLPVVFGATAMMPPASSLNFNSWIFLGILFNFFVFRYRKTWWKRYNYVLSAALDAGLAFMGVLLYFTLSMENIGISWWGSDGEHCALASCPTAKGIAVDGCPLYS</sequence>
<evidence type="ECO:0000256" key="1">
    <source>
        <dbReference type="ARBA" id="ARBA00004141"/>
    </source>
</evidence>
<dbReference type="AlphaFoldDB" id="A0AAF0WZW7"/>
<dbReference type="GO" id="GO:0035673">
    <property type="term" value="F:oligopeptide transmembrane transporter activity"/>
    <property type="evidence" value="ECO:0007669"/>
    <property type="project" value="InterPro"/>
</dbReference>
<evidence type="ECO:0000256" key="10">
    <source>
        <dbReference type="SAM" id="Phobius"/>
    </source>
</evidence>
<protein>
    <recommendedName>
        <fullName evidence="13">Oligopeptide transporter</fullName>
    </recommendedName>
</protein>
<name>A0AAF0WZW7_DAUCS</name>
<feature type="transmembrane region" description="Helical" evidence="10">
    <location>
        <begin position="652"/>
        <end position="669"/>
    </location>
</feature>
<keyword evidence="6" id="KW-0653">Protein transport</keyword>
<evidence type="ECO:0000313" key="11">
    <source>
        <dbReference type="EMBL" id="WOG98922.1"/>
    </source>
</evidence>
<feature type="transmembrane region" description="Helical" evidence="10">
    <location>
        <begin position="46"/>
        <end position="66"/>
    </location>
</feature>
<dbReference type="Proteomes" id="UP000077755">
    <property type="component" value="Chromosome 4"/>
</dbReference>
<feature type="transmembrane region" description="Helical" evidence="10">
    <location>
        <begin position="681"/>
        <end position="702"/>
    </location>
</feature>
<keyword evidence="7 10" id="KW-1133">Transmembrane helix</keyword>
<proteinExistence type="inferred from homology"/>
<evidence type="ECO:0008006" key="13">
    <source>
        <dbReference type="Google" id="ProtNLM"/>
    </source>
</evidence>
<evidence type="ECO:0000256" key="4">
    <source>
        <dbReference type="ARBA" id="ARBA00022692"/>
    </source>
</evidence>
<dbReference type="InterPro" id="IPR004813">
    <property type="entry name" value="OPT"/>
</dbReference>
<feature type="transmembrane region" description="Helical" evidence="10">
    <location>
        <begin position="288"/>
        <end position="313"/>
    </location>
</feature>
<evidence type="ECO:0000256" key="9">
    <source>
        <dbReference type="SAM" id="MobiDB-lite"/>
    </source>
</evidence>